<comment type="subcellular location">
    <subcellularLocation>
        <location evidence="3">Golgi apparatus</location>
        <location evidence="3">trans-Golgi network</location>
    </subcellularLocation>
    <subcellularLocation>
        <location evidence="3">Recycling endosome</location>
    </subcellularLocation>
    <text evidence="3">Localizes to the trans-Golgi network as part of the GARP complex, while it localizes to recycling endosomes as part of the EARP complex.</text>
</comment>
<gene>
    <name evidence="4" type="ORF">WISP_00047</name>
</gene>
<comment type="caution">
    <text evidence="4">The sequence shown here is derived from an EMBL/GenBank/DDBJ whole genome shotgun (WGS) entry which is preliminary data.</text>
</comment>
<organism evidence="4 5">
    <name type="scientific">Willisornis vidua</name>
    <name type="common">Xingu scale-backed antbird</name>
    <dbReference type="NCBI Taxonomy" id="1566151"/>
    <lineage>
        <taxon>Eukaryota</taxon>
        <taxon>Metazoa</taxon>
        <taxon>Chordata</taxon>
        <taxon>Craniata</taxon>
        <taxon>Vertebrata</taxon>
        <taxon>Euteleostomi</taxon>
        <taxon>Archelosauria</taxon>
        <taxon>Archosauria</taxon>
        <taxon>Dinosauria</taxon>
        <taxon>Saurischia</taxon>
        <taxon>Theropoda</taxon>
        <taxon>Coelurosauria</taxon>
        <taxon>Aves</taxon>
        <taxon>Neognathae</taxon>
        <taxon>Neoaves</taxon>
        <taxon>Telluraves</taxon>
        <taxon>Australaves</taxon>
        <taxon>Passeriformes</taxon>
        <taxon>Thamnophilidae</taxon>
        <taxon>Willisornis</taxon>
    </lineage>
</organism>
<protein>
    <recommendedName>
        <fullName evidence="2 3">Vacuolar protein sorting-associated protein 51 homolog</fullName>
    </recommendedName>
</protein>
<evidence type="ECO:0000256" key="2">
    <source>
        <dbReference type="ARBA" id="ARBA00016122"/>
    </source>
</evidence>
<name>A0ABQ9E221_9PASS</name>
<evidence type="ECO:0000313" key="4">
    <source>
        <dbReference type="EMBL" id="KAJ7428959.1"/>
    </source>
</evidence>
<dbReference type="EMBL" id="WHWB01002623">
    <property type="protein sequence ID" value="KAJ7428959.1"/>
    <property type="molecule type" value="Genomic_DNA"/>
</dbReference>
<evidence type="ECO:0000256" key="3">
    <source>
        <dbReference type="RuleBase" id="RU368010"/>
    </source>
</evidence>
<proteinExistence type="inferred from homology"/>
<sequence length="124" mass="14032">MKVDFRHMEAEMDDLAANMAAISASSARVSAALQDRHRRGAQLAGVQALLRKLQALVEVPGRLRRWAGTEPARALRCYARARAVLRHYRHLPSFRAIEDESHAIMADLARRLRTRLRYVRSGAC</sequence>
<dbReference type="PANTHER" id="PTHR15954">
    <property type="entry name" value="VACUOLAR PROTEIN SORTING-ASSOCIATED PROTEIN 51 HOMOLOG"/>
    <property type="match status" value="1"/>
</dbReference>
<keyword evidence="5" id="KW-1185">Reference proteome</keyword>
<accession>A0ABQ9E221</accession>
<keyword evidence="3" id="KW-0445">Lipid transport</keyword>
<evidence type="ECO:0000256" key="1">
    <source>
        <dbReference type="ARBA" id="ARBA00006080"/>
    </source>
</evidence>
<dbReference type="InterPro" id="IPR014812">
    <property type="entry name" value="Vps51"/>
</dbReference>
<keyword evidence="3" id="KW-0967">Endosome</keyword>
<evidence type="ECO:0000313" key="5">
    <source>
        <dbReference type="Proteomes" id="UP001145742"/>
    </source>
</evidence>
<comment type="similarity">
    <text evidence="1 3">Belongs to the VPS51 family.</text>
</comment>
<keyword evidence="3" id="KW-0333">Golgi apparatus</keyword>
<keyword evidence="3" id="KW-0653">Protein transport</keyword>
<reference evidence="4" key="1">
    <citation type="submission" date="2019-10" db="EMBL/GenBank/DDBJ databases">
        <authorList>
            <person name="Soares A.E.R."/>
            <person name="Aleixo A."/>
            <person name="Schneider P."/>
            <person name="Miyaki C.Y."/>
            <person name="Schneider M.P."/>
            <person name="Mello C."/>
            <person name="Vasconcelos A.T.R."/>
        </authorList>
    </citation>
    <scope>NUCLEOTIDE SEQUENCE</scope>
    <source>
        <tissue evidence="4">Muscle</tissue>
    </source>
</reference>
<comment type="subunit">
    <text evidence="3">Component of the Golgi-associated retrograde protein (GARP) complex. Component of the endosome-associated retrograde protein (EARP) complex.</text>
</comment>
<dbReference type="Proteomes" id="UP001145742">
    <property type="component" value="Unassembled WGS sequence"/>
</dbReference>
<dbReference type="PANTHER" id="PTHR15954:SF4">
    <property type="entry name" value="VACUOLAR PROTEIN SORTING-ASSOCIATED PROTEIN 51 HOMOLOG"/>
    <property type="match status" value="1"/>
</dbReference>
<keyword evidence="3" id="KW-0813">Transport</keyword>
<comment type="function">
    <text evidence="3">Involved in retrograde transport from early and late endosomes to the late Golgi. The GARP complex is required for the maintenance of protein retrieval from endosomes to the TGN, acid hydrolase sorting, lysosome function, endosomal cholesterol traffic and autophagy. Acts as component of the EARP complex that is involved in endocytic recycling.</text>
</comment>